<evidence type="ECO:0000313" key="2">
    <source>
        <dbReference type="EnsemblProtists" id="PYU1_T008751"/>
    </source>
</evidence>
<dbReference type="Proteomes" id="UP000019132">
    <property type="component" value="Unassembled WGS sequence"/>
</dbReference>
<dbReference type="eggNOG" id="ENOG502T1ER">
    <property type="taxonomic scope" value="Eukaryota"/>
</dbReference>
<dbReference type="VEuPathDB" id="FungiDB:PYU1_G008733"/>
<dbReference type="InParanoid" id="K3WUV4"/>
<protein>
    <submittedName>
        <fullName evidence="2">Uncharacterized protein</fullName>
    </submittedName>
</protein>
<reference evidence="3" key="1">
    <citation type="journal article" date="2010" name="Genome Biol.">
        <title>Genome sequence of the necrotrophic plant pathogen Pythium ultimum reveals original pathogenicity mechanisms and effector repertoire.</title>
        <authorList>
            <person name="Levesque C.A."/>
            <person name="Brouwer H."/>
            <person name="Cano L."/>
            <person name="Hamilton J.P."/>
            <person name="Holt C."/>
            <person name="Huitema E."/>
            <person name="Raffaele S."/>
            <person name="Robideau G.P."/>
            <person name="Thines M."/>
            <person name="Win J."/>
            <person name="Zerillo M.M."/>
            <person name="Beakes G.W."/>
            <person name="Boore J.L."/>
            <person name="Busam D."/>
            <person name="Dumas B."/>
            <person name="Ferriera S."/>
            <person name="Fuerstenberg S.I."/>
            <person name="Gachon C.M."/>
            <person name="Gaulin E."/>
            <person name="Govers F."/>
            <person name="Grenville-Briggs L."/>
            <person name="Horner N."/>
            <person name="Hostetler J."/>
            <person name="Jiang R.H."/>
            <person name="Johnson J."/>
            <person name="Krajaejun T."/>
            <person name="Lin H."/>
            <person name="Meijer H.J."/>
            <person name="Moore B."/>
            <person name="Morris P."/>
            <person name="Phuntmart V."/>
            <person name="Puiu D."/>
            <person name="Shetty J."/>
            <person name="Stajich J.E."/>
            <person name="Tripathy S."/>
            <person name="Wawra S."/>
            <person name="van West P."/>
            <person name="Whitty B.R."/>
            <person name="Coutinho P.M."/>
            <person name="Henrissat B."/>
            <person name="Martin F."/>
            <person name="Thomas P.D."/>
            <person name="Tyler B.M."/>
            <person name="De Vries R.P."/>
            <person name="Kamoun S."/>
            <person name="Yandell M."/>
            <person name="Tisserat N."/>
            <person name="Buell C.R."/>
        </authorList>
    </citation>
    <scope>NUCLEOTIDE SEQUENCE</scope>
    <source>
        <strain evidence="3">DAOM:BR144</strain>
    </source>
</reference>
<organism evidence="2 3">
    <name type="scientific">Globisporangium ultimum (strain ATCC 200006 / CBS 805.95 / DAOM BR144)</name>
    <name type="common">Pythium ultimum</name>
    <dbReference type="NCBI Taxonomy" id="431595"/>
    <lineage>
        <taxon>Eukaryota</taxon>
        <taxon>Sar</taxon>
        <taxon>Stramenopiles</taxon>
        <taxon>Oomycota</taxon>
        <taxon>Peronosporomycetes</taxon>
        <taxon>Pythiales</taxon>
        <taxon>Pythiaceae</taxon>
        <taxon>Globisporangium</taxon>
    </lineage>
</organism>
<feature type="compositionally biased region" description="Low complexity" evidence="1">
    <location>
        <begin position="18"/>
        <end position="30"/>
    </location>
</feature>
<reference evidence="2" key="3">
    <citation type="submission" date="2015-02" db="UniProtKB">
        <authorList>
            <consortium name="EnsemblProtists"/>
        </authorList>
    </citation>
    <scope>IDENTIFICATION</scope>
    <source>
        <strain evidence="2">DAOM BR144</strain>
    </source>
</reference>
<keyword evidence="3" id="KW-1185">Reference proteome</keyword>
<sequence>MGFHIPDSPPRTNALSQTGATTDGSTASGTVPQFSERFSPRVARRRNAIVPTLFIDVIGSPRPPHVCLSRENRLAFSQNNEQQEQAREAAAMSRSDSAATAGPSSDHAYDSRAPKRAPGIRRRSDQADQENDAFTSSRAWLNAHDTP</sequence>
<name>K3WUV4_GLOUD</name>
<reference evidence="3" key="2">
    <citation type="submission" date="2010-04" db="EMBL/GenBank/DDBJ databases">
        <authorList>
            <person name="Buell R."/>
            <person name="Hamilton J."/>
            <person name="Hostetler J."/>
        </authorList>
    </citation>
    <scope>NUCLEOTIDE SEQUENCE [LARGE SCALE GENOMIC DNA]</scope>
    <source>
        <strain evidence="3">DAOM:BR144</strain>
    </source>
</reference>
<feature type="region of interest" description="Disordered" evidence="1">
    <location>
        <begin position="77"/>
        <end position="147"/>
    </location>
</feature>
<evidence type="ECO:0000313" key="3">
    <source>
        <dbReference type="Proteomes" id="UP000019132"/>
    </source>
</evidence>
<dbReference type="AlphaFoldDB" id="K3WUV4"/>
<dbReference type="HOGENOM" id="CLU_1771807_0_0_1"/>
<evidence type="ECO:0000256" key="1">
    <source>
        <dbReference type="SAM" id="MobiDB-lite"/>
    </source>
</evidence>
<accession>K3WUV4</accession>
<proteinExistence type="predicted"/>
<feature type="region of interest" description="Disordered" evidence="1">
    <location>
        <begin position="1"/>
        <end position="45"/>
    </location>
</feature>
<feature type="compositionally biased region" description="Low complexity" evidence="1">
    <location>
        <begin position="78"/>
        <end position="91"/>
    </location>
</feature>
<dbReference type="EMBL" id="GL376558">
    <property type="status" value="NOT_ANNOTATED_CDS"/>
    <property type="molecule type" value="Genomic_DNA"/>
</dbReference>
<dbReference type="EnsemblProtists" id="PYU1_T008751">
    <property type="protein sequence ID" value="PYU1_T008751"/>
    <property type="gene ID" value="PYU1_G008733"/>
</dbReference>